<protein>
    <submittedName>
        <fullName evidence="2">Beta-ketoacyl-ACP reductase</fullName>
    </submittedName>
</protein>
<evidence type="ECO:0000313" key="3">
    <source>
        <dbReference type="Proteomes" id="UP000642509"/>
    </source>
</evidence>
<dbReference type="PRINTS" id="PR00080">
    <property type="entry name" value="SDRFAMILY"/>
</dbReference>
<dbReference type="InterPro" id="IPR036291">
    <property type="entry name" value="NAD(P)-bd_dom_sf"/>
</dbReference>
<sequence length="250" mass="26273">MSRRALVTGAGRSGGIGEAIVARLESDGFEVVTLDREPGCTWQVDLSRDELPDFGPIDVYVGNAAITTLFGGAHSFDLDQWRLDLEINLTGTFRVLQQCLTGMRERGYGRIVLTSSTSAVQGMPAQVSYSTSKAGLIGMVRTVAAESAGRGITANLVLPGMTASSGILSMPQDVQDAWLRTLPEGFVEPADIANGVAFFAAESSGMVTGQLLTIDGGDFLNHRSVTSSVVSHVDSMASSGSAHHPSPEIP</sequence>
<comment type="similarity">
    <text evidence="1">Belongs to the short-chain dehydrogenases/reductases (SDR) family.</text>
</comment>
<evidence type="ECO:0000256" key="1">
    <source>
        <dbReference type="ARBA" id="ARBA00006484"/>
    </source>
</evidence>
<dbReference type="PROSITE" id="PS00061">
    <property type="entry name" value="ADH_SHORT"/>
    <property type="match status" value="1"/>
</dbReference>
<dbReference type="SUPFAM" id="SSF51735">
    <property type="entry name" value="NAD(P)-binding Rossmann-fold domains"/>
    <property type="match status" value="1"/>
</dbReference>
<dbReference type="InterPro" id="IPR020904">
    <property type="entry name" value="Sc_DH/Rdtase_CS"/>
</dbReference>
<comment type="caution">
    <text evidence="2">The sequence shown here is derived from an EMBL/GenBank/DDBJ whole genome shotgun (WGS) entry which is preliminary data.</text>
</comment>
<dbReference type="InterPro" id="IPR050259">
    <property type="entry name" value="SDR"/>
</dbReference>
<dbReference type="Pfam" id="PF13561">
    <property type="entry name" value="adh_short_C2"/>
    <property type="match status" value="1"/>
</dbReference>
<proteinExistence type="inferred from homology"/>
<reference evidence="3" key="1">
    <citation type="journal article" date="2019" name="Int. J. Syst. Evol. Microbiol.">
        <title>The Global Catalogue of Microorganisms (GCM) 10K type strain sequencing project: providing services to taxonomists for standard genome sequencing and annotation.</title>
        <authorList>
            <consortium name="The Broad Institute Genomics Platform"/>
            <consortium name="The Broad Institute Genome Sequencing Center for Infectious Disease"/>
            <person name="Wu L."/>
            <person name="Ma J."/>
        </authorList>
    </citation>
    <scope>NUCLEOTIDE SEQUENCE [LARGE SCALE GENOMIC DNA]</scope>
    <source>
        <strain evidence="3">CGMCC 1.7064</strain>
    </source>
</reference>
<evidence type="ECO:0000313" key="2">
    <source>
        <dbReference type="EMBL" id="GGO43577.1"/>
    </source>
</evidence>
<dbReference type="PRINTS" id="PR00081">
    <property type="entry name" value="GDHRDH"/>
</dbReference>
<name>A0ABQ2LVL9_9MICC</name>
<dbReference type="Proteomes" id="UP000642509">
    <property type="component" value="Unassembled WGS sequence"/>
</dbReference>
<organism evidence="2 3">
    <name type="scientific">Citricoccus zhacaiensis</name>
    <dbReference type="NCBI Taxonomy" id="489142"/>
    <lineage>
        <taxon>Bacteria</taxon>
        <taxon>Bacillati</taxon>
        <taxon>Actinomycetota</taxon>
        <taxon>Actinomycetes</taxon>
        <taxon>Micrococcales</taxon>
        <taxon>Micrococcaceae</taxon>
        <taxon>Citricoccus</taxon>
    </lineage>
</organism>
<gene>
    <name evidence="2" type="primary">phbB</name>
    <name evidence="2" type="ORF">GCM10010977_12040</name>
</gene>
<dbReference type="InterPro" id="IPR002347">
    <property type="entry name" value="SDR_fam"/>
</dbReference>
<dbReference type="EMBL" id="BMLQ01000003">
    <property type="protein sequence ID" value="GGO43577.1"/>
    <property type="molecule type" value="Genomic_DNA"/>
</dbReference>
<keyword evidence="3" id="KW-1185">Reference proteome</keyword>
<dbReference type="Gene3D" id="3.40.50.720">
    <property type="entry name" value="NAD(P)-binding Rossmann-like Domain"/>
    <property type="match status" value="1"/>
</dbReference>
<dbReference type="PANTHER" id="PTHR42879:SF2">
    <property type="entry name" value="3-OXOACYL-[ACYL-CARRIER-PROTEIN] REDUCTASE FABG"/>
    <property type="match status" value="1"/>
</dbReference>
<dbReference type="PANTHER" id="PTHR42879">
    <property type="entry name" value="3-OXOACYL-(ACYL-CARRIER-PROTEIN) REDUCTASE"/>
    <property type="match status" value="1"/>
</dbReference>
<accession>A0ABQ2LVL9</accession>
<dbReference type="RefSeq" id="WP_188805234.1">
    <property type="nucleotide sequence ID" value="NZ_BAAAOU010000004.1"/>
</dbReference>